<evidence type="ECO:0008006" key="5">
    <source>
        <dbReference type="Google" id="ProtNLM"/>
    </source>
</evidence>
<dbReference type="AlphaFoldDB" id="A0A8C4QNZ6"/>
<evidence type="ECO:0000256" key="1">
    <source>
        <dbReference type="ARBA" id="ARBA00022729"/>
    </source>
</evidence>
<keyword evidence="2" id="KW-0325">Glycoprotein</keyword>
<evidence type="ECO:0000313" key="3">
    <source>
        <dbReference type="Ensembl" id="ENSEBUP00000017672.1"/>
    </source>
</evidence>
<sequence>MDEILMIPHEGCPALISRLGKADSTLLPKSSPMRVIFQTKAMSCLDMTKPEVVKLGFLVCDISASKLSGIPNEQFKTLMPKLHACGTLSNEKATIVKRKLKTSFGNLGSWTTENILQVGPLLSVFTVNELSALPNTFEVGQALVDVVMTHTASESATSLPEFQRSWDLTLLEKAAFSRLFDTGSQTRKKRTINVECSEIQAPNSTMISTLKDLTSELTSNQLYCMSNSTFKSSVDVLGAVTGFNDSQRSALLARAKEAWSPHIEQWTEAKIYSLGQIVRGLTPVSLTFLKLSSIDAVSNLAGITGWETAQAQVIVTEYLKQSKSTMSSLSSTQLSGLGPLLCFQGVDRIALLDKTAYRCVYHKQRLCQGQ</sequence>
<dbReference type="PANTHER" id="PTHR23412">
    <property type="entry name" value="STEREOCILIN RELATED"/>
    <property type="match status" value="1"/>
</dbReference>
<accession>A0A8C4QNZ6</accession>
<evidence type="ECO:0000256" key="2">
    <source>
        <dbReference type="ARBA" id="ARBA00023180"/>
    </source>
</evidence>
<dbReference type="GeneTree" id="ENSGT00950000182957"/>
<dbReference type="GO" id="GO:0007160">
    <property type="term" value="P:cell-matrix adhesion"/>
    <property type="evidence" value="ECO:0007669"/>
    <property type="project" value="TreeGrafter"/>
</dbReference>
<name>A0A8C4QNZ6_EPTBU</name>
<dbReference type="GO" id="GO:0009986">
    <property type="term" value="C:cell surface"/>
    <property type="evidence" value="ECO:0007669"/>
    <property type="project" value="TreeGrafter"/>
</dbReference>
<evidence type="ECO:0000313" key="4">
    <source>
        <dbReference type="Proteomes" id="UP000694388"/>
    </source>
</evidence>
<proteinExistence type="predicted"/>
<organism evidence="3 4">
    <name type="scientific">Eptatretus burgeri</name>
    <name type="common">Inshore hagfish</name>
    <dbReference type="NCBI Taxonomy" id="7764"/>
    <lineage>
        <taxon>Eukaryota</taxon>
        <taxon>Metazoa</taxon>
        <taxon>Chordata</taxon>
        <taxon>Craniata</taxon>
        <taxon>Vertebrata</taxon>
        <taxon>Cyclostomata</taxon>
        <taxon>Myxini</taxon>
        <taxon>Myxiniformes</taxon>
        <taxon>Myxinidae</taxon>
        <taxon>Eptatretinae</taxon>
        <taxon>Eptatretus</taxon>
    </lineage>
</organism>
<reference evidence="3" key="1">
    <citation type="submission" date="2025-08" db="UniProtKB">
        <authorList>
            <consortium name="Ensembl"/>
        </authorList>
    </citation>
    <scope>IDENTIFICATION</scope>
</reference>
<protein>
    <recommendedName>
        <fullName evidence="5">Otoancorin</fullName>
    </recommendedName>
</protein>
<keyword evidence="4" id="KW-1185">Reference proteome</keyword>
<dbReference type="Ensembl" id="ENSEBUT00000018248.1">
    <property type="protein sequence ID" value="ENSEBUP00000017672.1"/>
    <property type="gene ID" value="ENSEBUG00000011042.1"/>
</dbReference>
<dbReference type="InterPro" id="IPR026664">
    <property type="entry name" value="Stereocilin-rel"/>
</dbReference>
<keyword evidence="1" id="KW-0732">Signal</keyword>
<dbReference type="Proteomes" id="UP000694388">
    <property type="component" value="Unplaced"/>
</dbReference>
<reference evidence="3" key="2">
    <citation type="submission" date="2025-09" db="UniProtKB">
        <authorList>
            <consortium name="Ensembl"/>
        </authorList>
    </citation>
    <scope>IDENTIFICATION</scope>
</reference>
<dbReference type="PANTHER" id="PTHR23412:SF18">
    <property type="entry name" value="OTOANCORIN"/>
    <property type="match status" value="1"/>
</dbReference>